<keyword evidence="1" id="KW-0472">Membrane</keyword>
<reference evidence="2 3" key="1">
    <citation type="submission" date="2022-10" db="EMBL/GenBank/DDBJ databases">
        <title>The complete genomes of actinobacterial strains from the NBC collection.</title>
        <authorList>
            <person name="Joergensen T.S."/>
            <person name="Alvarez Arevalo M."/>
            <person name="Sterndorff E.B."/>
            <person name="Faurdal D."/>
            <person name="Vuksanovic O."/>
            <person name="Mourched A.-S."/>
            <person name="Charusanti P."/>
            <person name="Shaw S."/>
            <person name="Blin K."/>
            <person name="Weber T."/>
        </authorList>
    </citation>
    <scope>NUCLEOTIDE SEQUENCE [LARGE SCALE GENOMIC DNA]</scope>
    <source>
        <strain evidence="2 3">NBC_00319</strain>
    </source>
</reference>
<feature type="transmembrane region" description="Helical" evidence="1">
    <location>
        <begin position="121"/>
        <end position="143"/>
    </location>
</feature>
<dbReference type="Proteomes" id="UP001432128">
    <property type="component" value="Chromosome"/>
</dbReference>
<gene>
    <name evidence="2" type="ORF">OG579_17255</name>
</gene>
<keyword evidence="3" id="KW-1185">Reference proteome</keyword>
<keyword evidence="1" id="KW-0812">Transmembrane</keyword>
<feature type="transmembrane region" description="Helical" evidence="1">
    <location>
        <begin position="87"/>
        <end position="109"/>
    </location>
</feature>
<evidence type="ECO:0000256" key="1">
    <source>
        <dbReference type="SAM" id="Phobius"/>
    </source>
</evidence>
<evidence type="ECO:0000313" key="3">
    <source>
        <dbReference type="Proteomes" id="UP001432128"/>
    </source>
</evidence>
<feature type="transmembrane region" description="Helical" evidence="1">
    <location>
        <begin position="18"/>
        <end position="37"/>
    </location>
</feature>
<protein>
    <submittedName>
        <fullName evidence="2">Uncharacterized protein</fullName>
    </submittedName>
</protein>
<organism evidence="2 3">
    <name type="scientific">Williamsia herbipolensis</name>
    <dbReference type="NCBI Taxonomy" id="1603258"/>
    <lineage>
        <taxon>Bacteria</taxon>
        <taxon>Bacillati</taxon>
        <taxon>Actinomycetota</taxon>
        <taxon>Actinomycetes</taxon>
        <taxon>Mycobacteriales</taxon>
        <taxon>Nocardiaceae</taxon>
        <taxon>Williamsia</taxon>
    </lineage>
</organism>
<sequence>MAHAVDARRRGAGGSAPVWAAVAAAAGVGFVIAPSFVVGDPYGAGITGGRRLAVAATGAVDGFLGSHAATVSGPLADLTDYWSQYHWVKVVFAIAAVVALVALGRRLVATAAPTSTRAARVWWAVVGGALSLAVVAASLLAVANVQGALAPLSSALSLLPDESTRAAAGGVMSRGATDPAVATLISDFGRYHAVLAVSLGVVVAAFAAVAVVATRRVRRADRGGRRRPMVGASAVVFAVATLALGVVVAANIGTAVDPEPALRLFFTG</sequence>
<dbReference type="EMBL" id="CP108021">
    <property type="protein sequence ID" value="WUM19435.1"/>
    <property type="molecule type" value="Genomic_DNA"/>
</dbReference>
<keyword evidence="1" id="KW-1133">Transmembrane helix</keyword>
<dbReference type="KEGG" id="whr:OG579_17255"/>
<proteinExistence type="predicted"/>
<dbReference type="RefSeq" id="WP_328856941.1">
    <property type="nucleotide sequence ID" value="NZ_CP108021.1"/>
</dbReference>
<evidence type="ECO:0000313" key="2">
    <source>
        <dbReference type="EMBL" id="WUM19435.1"/>
    </source>
</evidence>
<name>A0AAU4K050_9NOCA</name>
<feature type="transmembrane region" description="Helical" evidence="1">
    <location>
        <begin position="234"/>
        <end position="256"/>
    </location>
</feature>
<dbReference type="AlphaFoldDB" id="A0AAU4K050"/>
<feature type="transmembrane region" description="Helical" evidence="1">
    <location>
        <begin position="191"/>
        <end position="213"/>
    </location>
</feature>
<accession>A0AAU4K050</accession>